<dbReference type="EMBL" id="BAAANF010000018">
    <property type="protein sequence ID" value="GAA1702833.1"/>
    <property type="molecule type" value="Genomic_DNA"/>
</dbReference>
<dbReference type="PANTHER" id="PTHR37418">
    <property type="entry name" value="3-KETO-5-AMINOHEXANOATE CLEAVAGE ENZYME-RELATED"/>
    <property type="match status" value="1"/>
</dbReference>
<dbReference type="Pfam" id="PF05853">
    <property type="entry name" value="BKACE"/>
    <property type="match status" value="1"/>
</dbReference>
<evidence type="ECO:0000313" key="2">
    <source>
        <dbReference type="Proteomes" id="UP001500280"/>
    </source>
</evidence>
<keyword evidence="2" id="KW-1185">Reference proteome</keyword>
<name>A0ABP4UH26_9ACTN</name>
<organism evidence="1 2">
    <name type="scientific">Kribbella yunnanensis</name>
    <dbReference type="NCBI Taxonomy" id="190194"/>
    <lineage>
        <taxon>Bacteria</taxon>
        <taxon>Bacillati</taxon>
        <taxon>Actinomycetota</taxon>
        <taxon>Actinomycetes</taxon>
        <taxon>Propionibacteriales</taxon>
        <taxon>Kribbellaceae</taxon>
        <taxon>Kribbella</taxon>
    </lineage>
</organism>
<proteinExistence type="predicted"/>
<accession>A0ABP4UH26</accession>
<protein>
    <submittedName>
        <fullName evidence="1">3-keto-5-aminohexanoate cleavage protein</fullName>
    </submittedName>
</protein>
<sequence length="248" mass="26248">MAHPAPPLSDQVHTYPDRMIKACLNGDRTRAEHPGVPITPAELAEAAAAAVQAGADALHIHPRGADERESLHWPDLRAAVEAVQTACPGVPLGVSTREPIVPDLTERLRLIAEWYPGPDFASVNFHEPGAAQVADLLLSRGIAVEAGLFTAQAAATYLAWSGPTHRILIEAIPGISPGPDGPTAAQSILAALPATNTPILVHGESHWTWPTLHWARSQAHHLRLGLEDTLTTPTGEPATSTAHLLSLL</sequence>
<gene>
    <name evidence="1" type="ORF">GCM10009745_57710</name>
</gene>
<dbReference type="Gene3D" id="3.20.20.70">
    <property type="entry name" value="Aldolase class I"/>
    <property type="match status" value="1"/>
</dbReference>
<evidence type="ECO:0000313" key="1">
    <source>
        <dbReference type="EMBL" id="GAA1702833.1"/>
    </source>
</evidence>
<comment type="caution">
    <text evidence="1">The sequence shown here is derived from an EMBL/GenBank/DDBJ whole genome shotgun (WGS) entry which is preliminary data.</text>
</comment>
<dbReference type="PANTHER" id="PTHR37418:SF1">
    <property type="entry name" value="3-KETO-5-AMINOHEXANOATE CLEAVAGE PROTEIN"/>
    <property type="match status" value="1"/>
</dbReference>
<dbReference type="InterPro" id="IPR013785">
    <property type="entry name" value="Aldolase_TIM"/>
</dbReference>
<dbReference type="InterPro" id="IPR008567">
    <property type="entry name" value="BKACE"/>
</dbReference>
<dbReference type="Proteomes" id="UP001500280">
    <property type="component" value="Unassembled WGS sequence"/>
</dbReference>
<reference evidence="2" key="1">
    <citation type="journal article" date="2019" name="Int. J. Syst. Evol. Microbiol.">
        <title>The Global Catalogue of Microorganisms (GCM) 10K type strain sequencing project: providing services to taxonomists for standard genome sequencing and annotation.</title>
        <authorList>
            <consortium name="The Broad Institute Genomics Platform"/>
            <consortium name="The Broad Institute Genome Sequencing Center for Infectious Disease"/>
            <person name="Wu L."/>
            <person name="Ma J."/>
        </authorList>
    </citation>
    <scope>NUCLEOTIDE SEQUENCE [LARGE SCALE GENOMIC DNA]</scope>
    <source>
        <strain evidence="2">JCM 14307</strain>
    </source>
</reference>